<evidence type="ECO:0000313" key="2">
    <source>
        <dbReference type="EMBL" id="TQE13671.1"/>
    </source>
</evidence>
<reference evidence="2 3" key="1">
    <citation type="journal article" date="2019" name="G3 (Bethesda)">
        <title>Sequencing of a Wild Apple (Malus baccata) Genome Unravels the Differences Between Cultivated and Wild Apple Species Regarding Disease Resistance and Cold Tolerance.</title>
        <authorList>
            <person name="Chen X."/>
        </authorList>
    </citation>
    <scope>NUCLEOTIDE SEQUENCE [LARGE SCALE GENOMIC DNA]</scope>
    <source>
        <strain evidence="3">cv. Shandingzi</strain>
        <tissue evidence="2">Leaves</tissue>
    </source>
</reference>
<dbReference type="AlphaFoldDB" id="A0A540NRM4"/>
<accession>A0A540NRM4</accession>
<dbReference type="EMBL" id="VIEB01000009">
    <property type="protein sequence ID" value="TQE13671.1"/>
    <property type="molecule type" value="Genomic_DNA"/>
</dbReference>
<organism evidence="2 3">
    <name type="scientific">Malus baccata</name>
    <name type="common">Siberian crab apple</name>
    <name type="synonym">Pyrus baccata</name>
    <dbReference type="NCBI Taxonomy" id="106549"/>
    <lineage>
        <taxon>Eukaryota</taxon>
        <taxon>Viridiplantae</taxon>
        <taxon>Streptophyta</taxon>
        <taxon>Embryophyta</taxon>
        <taxon>Tracheophyta</taxon>
        <taxon>Spermatophyta</taxon>
        <taxon>Magnoliopsida</taxon>
        <taxon>eudicotyledons</taxon>
        <taxon>Gunneridae</taxon>
        <taxon>Pentapetalae</taxon>
        <taxon>rosids</taxon>
        <taxon>fabids</taxon>
        <taxon>Rosales</taxon>
        <taxon>Rosaceae</taxon>
        <taxon>Amygdaloideae</taxon>
        <taxon>Maleae</taxon>
        <taxon>Malus</taxon>
    </lineage>
</organism>
<name>A0A540NRM4_MALBA</name>
<gene>
    <name evidence="2" type="ORF">C1H46_000678</name>
</gene>
<feature type="region of interest" description="Disordered" evidence="1">
    <location>
        <begin position="22"/>
        <end position="50"/>
    </location>
</feature>
<evidence type="ECO:0000313" key="3">
    <source>
        <dbReference type="Proteomes" id="UP000315295"/>
    </source>
</evidence>
<protein>
    <submittedName>
        <fullName evidence="2">Uncharacterized protein</fullName>
    </submittedName>
</protein>
<evidence type="ECO:0000256" key="1">
    <source>
        <dbReference type="SAM" id="MobiDB-lite"/>
    </source>
</evidence>
<keyword evidence="3" id="KW-1185">Reference proteome</keyword>
<proteinExistence type="predicted"/>
<dbReference type="Proteomes" id="UP000315295">
    <property type="component" value="Unassembled WGS sequence"/>
</dbReference>
<comment type="caution">
    <text evidence="2">The sequence shown here is derived from an EMBL/GenBank/DDBJ whole genome shotgun (WGS) entry which is preliminary data.</text>
</comment>
<sequence>MTRLHQSGATLSLHSITEHNMAWSRIESGTPKQQPGKPRLQLSYRHKTIR</sequence>